<protein>
    <submittedName>
        <fullName evidence="1">DUF1501 domain-containing protein</fullName>
    </submittedName>
</protein>
<dbReference type="InterPro" id="IPR010869">
    <property type="entry name" value="DUF1501"/>
</dbReference>
<dbReference type="InterPro" id="IPR017850">
    <property type="entry name" value="Alkaline_phosphatase_core_sf"/>
</dbReference>
<accession>A0A432MCZ0</accession>
<dbReference type="EMBL" id="RYZH01000110">
    <property type="protein sequence ID" value="RUL81075.1"/>
    <property type="molecule type" value="Genomic_DNA"/>
</dbReference>
<dbReference type="PANTHER" id="PTHR43737">
    <property type="entry name" value="BLL7424 PROTEIN"/>
    <property type="match status" value="1"/>
</dbReference>
<reference evidence="1 2" key="1">
    <citation type="submission" date="2018-12" db="EMBL/GenBank/DDBJ databases">
        <authorList>
            <person name="Toschakov S.V."/>
        </authorList>
    </citation>
    <scope>NUCLEOTIDE SEQUENCE [LARGE SCALE GENOMIC DNA]</scope>
    <source>
        <strain evidence="1 2">GM2012</strain>
    </source>
</reference>
<dbReference type="OrthoDB" id="127333at2"/>
<sequence>MEPLNRAPGRRAPALDRRRFLTLSGLAGLGWLTPASHLLARQEEQSRKPAQSIILIWLDGGPSQLETFDPHPDTAIAAGTRAIPTAARGVLLAEGFEGLAEEMGSVALVRSVVGQEGDHERGVCLMKTGYRPDPTAEHPSIGAICCHHLPVGPVEIPRHISILPGQWPSRGGFLGPSYDAFQVGDPKDPLPDVLPPVPEERDARRVRDLEVVERAFASGRAGRVGATFHREAIDRARAMMSSEQLAAFDVSQEPESLRRSYGETPFGRACLAARRLTEVGVRCVEVTLGGWDSHVNNHEIHRDLIRILDPALSALIRDLRERGQLDRTAVLCAGEFGRTPKVNPLGGRDHWPGGFSVALAGGGLRGGVVVGETDPEGVAKPAEPVSVADLHATLLTAVGLDPAIENPSAVGRPIKLSEGRPIAPLF</sequence>
<dbReference type="Proteomes" id="UP000280296">
    <property type="component" value="Unassembled WGS sequence"/>
</dbReference>
<dbReference type="AlphaFoldDB" id="A0A432MCZ0"/>
<reference evidence="1 2" key="2">
    <citation type="submission" date="2019-01" db="EMBL/GenBank/DDBJ databases">
        <title>Tautonia sociabilis, a novel thermotolerant planctomycete of Isosphaeraceae family, isolated from a 4000 m deep subterranean habitat.</title>
        <authorList>
            <person name="Kovaleva O.L."/>
            <person name="Elcheninov A.G."/>
            <person name="Van Heerden E."/>
            <person name="Toshchakov S.V."/>
            <person name="Novikov A."/>
            <person name="Bonch-Osmolovskaya E.A."/>
            <person name="Kublanov I.V."/>
        </authorList>
    </citation>
    <scope>NUCLEOTIDE SEQUENCE [LARGE SCALE GENOMIC DNA]</scope>
    <source>
        <strain evidence="1 2">GM2012</strain>
    </source>
</reference>
<dbReference type="RefSeq" id="WP_126728278.1">
    <property type="nucleotide sequence ID" value="NZ_RYZH01000110.1"/>
</dbReference>
<keyword evidence="2" id="KW-1185">Reference proteome</keyword>
<gene>
    <name evidence="1" type="ORF">TsocGM_25525</name>
</gene>
<dbReference type="SUPFAM" id="SSF53649">
    <property type="entry name" value="Alkaline phosphatase-like"/>
    <property type="match status" value="1"/>
</dbReference>
<evidence type="ECO:0000313" key="1">
    <source>
        <dbReference type="EMBL" id="RUL81075.1"/>
    </source>
</evidence>
<dbReference type="Pfam" id="PF07394">
    <property type="entry name" value="DUF1501"/>
    <property type="match status" value="1"/>
</dbReference>
<comment type="caution">
    <text evidence="1">The sequence shown here is derived from an EMBL/GenBank/DDBJ whole genome shotgun (WGS) entry which is preliminary data.</text>
</comment>
<evidence type="ECO:0000313" key="2">
    <source>
        <dbReference type="Proteomes" id="UP000280296"/>
    </source>
</evidence>
<dbReference type="PANTHER" id="PTHR43737:SF1">
    <property type="entry name" value="DUF1501 DOMAIN-CONTAINING PROTEIN"/>
    <property type="match status" value="1"/>
</dbReference>
<proteinExistence type="predicted"/>
<organism evidence="1 2">
    <name type="scientific">Tautonia sociabilis</name>
    <dbReference type="NCBI Taxonomy" id="2080755"/>
    <lineage>
        <taxon>Bacteria</taxon>
        <taxon>Pseudomonadati</taxon>
        <taxon>Planctomycetota</taxon>
        <taxon>Planctomycetia</taxon>
        <taxon>Isosphaerales</taxon>
        <taxon>Isosphaeraceae</taxon>
        <taxon>Tautonia</taxon>
    </lineage>
</organism>
<name>A0A432MCZ0_9BACT</name>